<keyword evidence="3" id="KW-1185">Reference proteome</keyword>
<reference evidence="2" key="1">
    <citation type="submission" date="2020-01" db="EMBL/GenBank/DDBJ databases">
        <authorList>
            <consortium name="DOE Joint Genome Institute"/>
            <person name="Haridas S."/>
            <person name="Albert R."/>
            <person name="Binder M."/>
            <person name="Bloem J."/>
            <person name="Labutti K."/>
            <person name="Salamov A."/>
            <person name="Andreopoulos B."/>
            <person name="Baker S.E."/>
            <person name="Barry K."/>
            <person name="Bills G."/>
            <person name="Bluhm B.H."/>
            <person name="Cannon C."/>
            <person name="Castanera R."/>
            <person name="Culley D.E."/>
            <person name="Daum C."/>
            <person name="Ezra D."/>
            <person name="Gonzalez J.B."/>
            <person name="Henrissat B."/>
            <person name="Kuo A."/>
            <person name="Liang C."/>
            <person name="Lipzen A."/>
            <person name="Lutzoni F."/>
            <person name="Magnuson J."/>
            <person name="Mondo S."/>
            <person name="Nolan M."/>
            <person name="Ohm R."/>
            <person name="Pangilinan J."/>
            <person name="Park H.-J."/>
            <person name="Ramirez L."/>
            <person name="Alfaro M."/>
            <person name="Sun H."/>
            <person name="Tritt A."/>
            <person name="Yoshinaga Y."/>
            <person name="Zwiers L.-H."/>
            <person name="Turgeon B.G."/>
            <person name="Goodwin S.B."/>
            <person name="Spatafora J.W."/>
            <person name="Crous P.W."/>
            <person name="Grigoriev I.V."/>
        </authorList>
    </citation>
    <scope>NUCLEOTIDE SEQUENCE</scope>
    <source>
        <strain evidence="2">CBS 394.84</strain>
    </source>
</reference>
<dbReference type="AlphaFoldDB" id="A0A9P4GS92"/>
<dbReference type="EMBL" id="ML976614">
    <property type="protein sequence ID" value="KAF1850392.1"/>
    <property type="molecule type" value="Genomic_DNA"/>
</dbReference>
<accession>A0A9P4GS92</accession>
<organism evidence="2 3">
    <name type="scientific">Cucurbitaria berberidis CBS 394.84</name>
    <dbReference type="NCBI Taxonomy" id="1168544"/>
    <lineage>
        <taxon>Eukaryota</taxon>
        <taxon>Fungi</taxon>
        <taxon>Dikarya</taxon>
        <taxon>Ascomycota</taxon>
        <taxon>Pezizomycotina</taxon>
        <taxon>Dothideomycetes</taxon>
        <taxon>Pleosporomycetidae</taxon>
        <taxon>Pleosporales</taxon>
        <taxon>Pleosporineae</taxon>
        <taxon>Cucurbitariaceae</taxon>
        <taxon>Cucurbitaria</taxon>
    </lineage>
</organism>
<dbReference type="PANTHER" id="PTHR10622">
    <property type="entry name" value="HET DOMAIN-CONTAINING PROTEIN"/>
    <property type="match status" value="1"/>
</dbReference>
<dbReference type="Pfam" id="PF06985">
    <property type="entry name" value="HET"/>
    <property type="match status" value="1"/>
</dbReference>
<dbReference type="InterPro" id="IPR010730">
    <property type="entry name" value="HET"/>
</dbReference>
<sequence>MRLLNTSTLKIEEFLQRQVPEYVILSHTWEEEEVSFQDMQSGSAHAKKGYAKIKSCCKKAAEDGFLYCWIDTCCIDKTSSAELSESINSMYQWYKDSRICYAYLSDFNIDSGMSTDMSMVNQQGGLGSQRWFKRGWTLQELIAPTIVEFYDANWNEFGTRLSLREQLTQITGITKYILQGTRDALITCGVAVRMSWAAKRKTTRIEDEAYCLMGLFGVNMPLLYGEGSYAFRRLQEAIMRITEDYTLLAWSPKESFRPDVIISRGLLAHSLSDFAGFRAENQEQNPLMSHVWRPVDLSLNHSSLFPPCLDHVPPHLTSRGLRITLPVMVIDSGRQIYACLTLLYPPGQNPIHMLCVKLYHSATDEERYIREAGAPLVVLPRTASTNFEYKSIYVKQPPFLAGAPIWEPNIDDQSPALSLLLLKAQSNFSWPMMCNSRPFIDGDNIIQVRSGSQTFVSPIVPNSVAIAYLNPEVDHHQGNKLVHAYADLKQGFIHEIDTANSTIYFSPCDNTSRDGFIFEFEGQPKAAFDVRVNLRNVPSCWAMHCASPTYKQTEWRASARSAGHTLTDRIELNLEFEYDDTGQTQPQGQEKVRHVQATISIRRVANLQTPMDLKRFVLSVSLKDVSALHR</sequence>
<protein>
    <submittedName>
        <fullName evidence="2">HET-domain-containing protein</fullName>
    </submittedName>
</protein>
<feature type="domain" description="Heterokaryon incompatibility" evidence="1">
    <location>
        <begin position="22"/>
        <end position="114"/>
    </location>
</feature>
<dbReference type="PANTHER" id="PTHR10622:SF10">
    <property type="entry name" value="HET DOMAIN-CONTAINING PROTEIN"/>
    <property type="match status" value="1"/>
</dbReference>
<name>A0A9P4GS92_9PLEO</name>
<evidence type="ECO:0000313" key="3">
    <source>
        <dbReference type="Proteomes" id="UP000800039"/>
    </source>
</evidence>
<dbReference type="Proteomes" id="UP000800039">
    <property type="component" value="Unassembled WGS sequence"/>
</dbReference>
<evidence type="ECO:0000259" key="1">
    <source>
        <dbReference type="Pfam" id="PF06985"/>
    </source>
</evidence>
<dbReference type="RefSeq" id="XP_040792955.1">
    <property type="nucleotide sequence ID" value="XM_040932410.1"/>
</dbReference>
<dbReference type="GeneID" id="63849661"/>
<dbReference type="OrthoDB" id="3793045at2759"/>
<proteinExistence type="predicted"/>
<evidence type="ECO:0000313" key="2">
    <source>
        <dbReference type="EMBL" id="KAF1850392.1"/>
    </source>
</evidence>
<comment type="caution">
    <text evidence="2">The sequence shown here is derived from an EMBL/GenBank/DDBJ whole genome shotgun (WGS) entry which is preliminary data.</text>
</comment>
<gene>
    <name evidence="2" type="ORF">K460DRAFT_361196</name>
</gene>